<dbReference type="InterPro" id="IPR036236">
    <property type="entry name" value="Znf_C2H2_sf"/>
</dbReference>
<dbReference type="PROSITE" id="PS00028">
    <property type="entry name" value="ZINC_FINGER_C2H2_1"/>
    <property type="match status" value="2"/>
</dbReference>
<reference evidence="4" key="1">
    <citation type="submission" date="2020-05" db="EMBL/GenBank/DDBJ databases">
        <title>WGS assembly of Panicum virgatum.</title>
        <authorList>
            <person name="Lovell J.T."/>
            <person name="Jenkins J."/>
            <person name="Shu S."/>
            <person name="Juenger T.E."/>
            <person name="Schmutz J."/>
        </authorList>
    </citation>
    <scope>NUCLEOTIDE SEQUENCE</scope>
    <source>
        <strain evidence="4">AP13</strain>
    </source>
</reference>
<dbReference type="SUPFAM" id="SSF57667">
    <property type="entry name" value="beta-beta-alpha zinc fingers"/>
    <property type="match status" value="1"/>
</dbReference>
<keyword evidence="1" id="KW-0862">Zinc</keyword>
<dbReference type="Pfam" id="PF13912">
    <property type="entry name" value="zf-C2H2_6"/>
    <property type="match status" value="2"/>
</dbReference>
<evidence type="ECO:0000256" key="2">
    <source>
        <dbReference type="SAM" id="MobiDB-lite"/>
    </source>
</evidence>
<evidence type="ECO:0000313" key="4">
    <source>
        <dbReference type="EMBL" id="KAG2584653.1"/>
    </source>
</evidence>
<keyword evidence="1" id="KW-0479">Metal-binding</keyword>
<dbReference type="AlphaFoldDB" id="A0A8T0RIM9"/>
<evidence type="ECO:0000259" key="3">
    <source>
        <dbReference type="PROSITE" id="PS50157"/>
    </source>
</evidence>
<dbReference type="PANTHER" id="PTHR47591">
    <property type="entry name" value="ZINC FINGER PROTEIN ZAT2-RELATED"/>
    <property type="match status" value="1"/>
</dbReference>
<accession>A0A8T0RIM9</accession>
<feature type="region of interest" description="Disordered" evidence="2">
    <location>
        <begin position="37"/>
        <end position="62"/>
    </location>
</feature>
<dbReference type="GO" id="GO:0008270">
    <property type="term" value="F:zinc ion binding"/>
    <property type="evidence" value="ECO:0007669"/>
    <property type="project" value="UniProtKB-KW"/>
</dbReference>
<keyword evidence="1" id="KW-0863">Zinc-finger</keyword>
<keyword evidence="5" id="KW-1185">Reference proteome</keyword>
<dbReference type="InterPro" id="IPR013087">
    <property type="entry name" value="Znf_C2H2_type"/>
</dbReference>
<feature type="compositionally biased region" description="Low complexity" evidence="2">
    <location>
        <begin position="95"/>
        <end position="109"/>
    </location>
</feature>
<feature type="region of interest" description="Disordered" evidence="2">
    <location>
        <begin position="1"/>
        <end position="20"/>
    </location>
</feature>
<sequence>MRAPVHIRRHAPTSSATSTSIFQPSRSICWLAMATPVQPAASPPPRPPPPPPPPPPHRPYHDTTLTLALALPPPPFACALSPRPLQARRPRADGVASSSSSAFARVRSSPTGDPPPCTECGKVFKSWKALFGHMRCHPQRQWRGITPPPHFQHQAVGGAHLAVAAVAGDQFTVQERETAASLLMLSAARPGVGKGKKSTLATSSAKKESCSTPTTAGAPPPRCDGHKCSVCARGFATGQALGGHKRCHWERDCAEGMAVAAPSSCSTLAALSGAAPATTLDLNLPPPGTMPPLPRKIDEDGSLNAALDLRLGL</sequence>
<evidence type="ECO:0000256" key="1">
    <source>
        <dbReference type="PROSITE-ProRule" id="PRU00042"/>
    </source>
</evidence>
<feature type="compositionally biased region" description="Basic residues" evidence="2">
    <location>
        <begin position="1"/>
        <end position="11"/>
    </location>
</feature>
<name>A0A8T0RIM9_PANVG</name>
<feature type="region of interest" description="Disordered" evidence="2">
    <location>
        <begin position="191"/>
        <end position="222"/>
    </location>
</feature>
<comment type="caution">
    <text evidence="4">The sequence shown here is derived from an EMBL/GenBank/DDBJ whole genome shotgun (WGS) entry which is preliminary data.</text>
</comment>
<dbReference type="PROSITE" id="PS50157">
    <property type="entry name" value="ZINC_FINGER_C2H2_2"/>
    <property type="match status" value="2"/>
</dbReference>
<evidence type="ECO:0000313" key="5">
    <source>
        <dbReference type="Proteomes" id="UP000823388"/>
    </source>
</evidence>
<feature type="domain" description="C2H2-type" evidence="3">
    <location>
        <begin position="115"/>
        <end position="142"/>
    </location>
</feature>
<dbReference type="EMBL" id="CM029047">
    <property type="protein sequence ID" value="KAG2584653.1"/>
    <property type="molecule type" value="Genomic_DNA"/>
</dbReference>
<gene>
    <name evidence="4" type="ORF">PVAP13_6KG332200</name>
</gene>
<dbReference type="SMART" id="SM00355">
    <property type="entry name" value="ZnF_C2H2"/>
    <property type="match status" value="2"/>
</dbReference>
<organism evidence="4 5">
    <name type="scientific">Panicum virgatum</name>
    <name type="common">Blackwell switchgrass</name>
    <dbReference type="NCBI Taxonomy" id="38727"/>
    <lineage>
        <taxon>Eukaryota</taxon>
        <taxon>Viridiplantae</taxon>
        <taxon>Streptophyta</taxon>
        <taxon>Embryophyta</taxon>
        <taxon>Tracheophyta</taxon>
        <taxon>Spermatophyta</taxon>
        <taxon>Magnoliopsida</taxon>
        <taxon>Liliopsida</taxon>
        <taxon>Poales</taxon>
        <taxon>Poaceae</taxon>
        <taxon>PACMAD clade</taxon>
        <taxon>Panicoideae</taxon>
        <taxon>Panicodae</taxon>
        <taxon>Paniceae</taxon>
        <taxon>Panicinae</taxon>
        <taxon>Panicum</taxon>
        <taxon>Panicum sect. Hiantes</taxon>
    </lineage>
</organism>
<feature type="compositionally biased region" description="Pro residues" evidence="2">
    <location>
        <begin position="41"/>
        <end position="57"/>
    </location>
</feature>
<proteinExistence type="predicted"/>
<protein>
    <recommendedName>
        <fullName evidence="3">C2H2-type domain-containing protein</fullName>
    </recommendedName>
</protein>
<feature type="domain" description="C2H2-type" evidence="3">
    <location>
        <begin position="226"/>
        <end position="248"/>
    </location>
</feature>
<dbReference type="PANTHER" id="PTHR47591:SF13">
    <property type="entry name" value="OS02G0293900 PROTEIN"/>
    <property type="match status" value="1"/>
</dbReference>
<dbReference type="Proteomes" id="UP000823388">
    <property type="component" value="Chromosome 6K"/>
</dbReference>
<feature type="region of interest" description="Disordered" evidence="2">
    <location>
        <begin position="85"/>
        <end position="114"/>
    </location>
</feature>